<reference evidence="1" key="1">
    <citation type="submission" date="2021-02" db="EMBL/GenBank/DDBJ databases">
        <authorList>
            <person name="Nowell W R."/>
        </authorList>
    </citation>
    <scope>NUCLEOTIDE SEQUENCE</scope>
</reference>
<accession>A0A8S2VF48</accession>
<evidence type="ECO:0000313" key="1">
    <source>
        <dbReference type="EMBL" id="CAF4367176.1"/>
    </source>
</evidence>
<protein>
    <submittedName>
        <fullName evidence="1">Uncharacterized protein</fullName>
    </submittedName>
</protein>
<proteinExistence type="predicted"/>
<dbReference type="Proteomes" id="UP000681720">
    <property type="component" value="Unassembled WGS sequence"/>
</dbReference>
<name>A0A8S2VF48_9BILA</name>
<feature type="non-terminal residue" evidence="1">
    <location>
        <position position="1"/>
    </location>
</feature>
<evidence type="ECO:0000313" key="2">
    <source>
        <dbReference type="Proteomes" id="UP000681720"/>
    </source>
</evidence>
<comment type="caution">
    <text evidence="1">The sequence shown here is derived from an EMBL/GenBank/DDBJ whole genome shotgun (WGS) entry which is preliminary data.</text>
</comment>
<organism evidence="1 2">
    <name type="scientific">Rotaria magnacalcarata</name>
    <dbReference type="NCBI Taxonomy" id="392030"/>
    <lineage>
        <taxon>Eukaryota</taxon>
        <taxon>Metazoa</taxon>
        <taxon>Spiralia</taxon>
        <taxon>Gnathifera</taxon>
        <taxon>Rotifera</taxon>
        <taxon>Eurotatoria</taxon>
        <taxon>Bdelloidea</taxon>
        <taxon>Philodinida</taxon>
        <taxon>Philodinidae</taxon>
        <taxon>Rotaria</taxon>
    </lineage>
</organism>
<dbReference type="AlphaFoldDB" id="A0A8S2VF48"/>
<gene>
    <name evidence="1" type="ORF">GIL414_LOCUS28675</name>
</gene>
<sequence>YRRRTIGSAWILSNDWFNNKQVFNFI</sequence>
<dbReference type="EMBL" id="CAJOBJ010049540">
    <property type="protein sequence ID" value="CAF4367176.1"/>
    <property type="molecule type" value="Genomic_DNA"/>
</dbReference>